<reference evidence="2" key="1">
    <citation type="journal article" date="2019" name="Int. J. Syst. Evol. Microbiol.">
        <title>The Global Catalogue of Microorganisms (GCM) 10K type strain sequencing project: providing services to taxonomists for standard genome sequencing and annotation.</title>
        <authorList>
            <consortium name="The Broad Institute Genomics Platform"/>
            <consortium name="The Broad Institute Genome Sequencing Center for Infectious Disease"/>
            <person name="Wu L."/>
            <person name="Ma J."/>
        </authorList>
    </citation>
    <scope>NUCLEOTIDE SEQUENCE [LARGE SCALE GENOMIC DNA]</scope>
    <source>
        <strain evidence="2">CCUG 59129</strain>
    </source>
</reference>
<dbReference type="RefSeq" id="WP_377564053.1">
    <property type="nucleotide sequence ID" value="NZ_JBHTJZ010000011.1"/>
</dbReference>
<dbReference type="EMBL" id="JBHTJZ010000011">
    <property type="protein sequence ID" value="MFD0959793.1"/>
    <property type="molecule type" value="Genomic_DNA"/>
</dbReference>
<name>A0ABW3HQG1_9BACL</name>
<evidence type="ECO:0000313" key="1">
    <source>
        <dbReference type="EMBL" id="MFD0959793.1"/>
    </source>
</evidence>
<evidence type="ECO:0008006" key="3">
    <source>
        <dbReference type="Google" id="ProtNLM"/>
    </source>
</evidence>
<evidence type="ECO:0000313" key="2">
    <source>
        <dbReference type="Proteomes" id="UP001596989"/>
    </source>
</evidence>
<dbReference type="Proteomes" id="UP001596989">
    <property type="component" value="Unassembled WGS sequence"/>
</dbReference>
<organism evidence="1 2">
    <name type="scientific">Paenibacillus chungangensis</name>
    <dbReference type="NCBI Taxonomy" id="696535"/>
    <lineage>
        <taxon>Bacteria</taxon>
        <taxon>Bacillati</taxon>
        <taxon>Bacillota</taxon>
        <taxon>Bacilli</taxon>
        <taxon>Bacillales</taxon>
        <taxon>Paenibacillaceae</taxon>
        <taxon>Paenibacillus</taxon>
    </lineage>
</organism>
<keyword evidence="2" id="KW-1185">Reference proteome</keyword>
<comment type="caution">
    <text evidence="1">The sequence shown here is derived from an EMBL/GenBank/DDBJ whole genome shotgun (WGS) entry which is preliminary data.</text>
</comment>
<gene>
    <name evidence="1" type="ORF">ACFQ2I_10365</name>
</gene>
<proteinExistence type="predicted"/>
<protein>
    <recommendedName>
        <fullName evidence="3">Minor tail protein</fullName>
    </recommendedName>
</protein>
<sequence length="79" mass="8644">MAKTDWTINDTVLPQDMNDIGQEINAKVQIVMSASEPAPAPNLYWYEDLGETPDVGGGGGLLIGNASIQDDKEVWFDEF</sequence>
<accession>A0ABW3HQG1</accession>